<accession>G5C078</accession>
<proteinExistence type="predicted"/>
<dbReference type="GO" id="GO:0005758">
    <property type="term" value="C:mitochondrial intermembrane space"/>
    <property type="evidence" value="ECO:0007669"/>
    <property type="project" value="InterPro"/>
</dbReference>
<evidence type="ECO:0000256" key="1">
    <source>
        <dbReference type="SAM" id="MobiDB-lite"/>
    </source>
</evidence>
<dbReference type="PANTHER" id="PTHR11158">
    <property type="entry name" value="MSF1/PX19 RELATED"/>
    <property type="match status" value="1"/>
</dbReference>
<dbReference type="Proteomes" id="UP000006813">
    <property type="component" value="Unassembled WGS sequence"/>
</dbReference>
<dbReference type="InterPro" id="IPR006797">
    <property type="entry name" value="PRELI/MSF1_dom"/>
</dbReference>
<dbReference type="InParanoid" id="G5C078"/>
<evidence type="ECO:0000313" key="4">
    <source>
        <dbReference type="Proteomes" id="UP000006813"/>
    </source>
</evidence>
<dbReference type="EMBL" id="JH172627">
    <property type="protein sequence ID" value="EHB14939.1"/>
    <property type="molecule type" value="Genomic_DNA"/>
</dbReference>
<organism evidence="3 4">
    <name type="scientific">Heterocephalus glaber</name>
    <name type="common">Naked mole rat</name>
    <dbReference type="NCBI Taxonomy" id="10181"/>
    <lineage>
        <taxon>Eukaryota</taxon>
        <taxon>Metazoa</taxon>
        <taxon>Chordata</taxon>
        <taxon>Craniata</taxon>
        <taxon>Vertebrata</taxon>
        <taxon>Euteleostomi</taxon>
        <taxon>Mammalia</taxon>
        <taxon>Eutheria</taxon>
        <taxon>Euarchontoglires</taxon>
        <taxon>Glires</taxon>
        <taxon>Rodentia</taxon>
        <taxon>Hystricomorpha</taxon>
        <taxon>Bathyergidae</taxon>
        <taxon>Heterocephalus</taxon>
    </lineage>
</organism>
<dbReference type="eggNOG" id="KOG3336">
    <property type="taxonomic scope" value="Eukaryota"/>
</dbReference>
<reference evidence="3 4" key="1">
    <citation type="journal article" date="2011" name="Nature">
        <title>Genome sequencing reveals insights into physiology and longevity of the naked mole rat.</title>
        <authorList>
            <person name="Kim E.B."/>
            <person name="Fang X."/>
            <person name="Fushan A.A."/>
            <person name="Huang Z."/>
            <person name="Lobanov A.V."/>
            <person name="Han L."/>
            <person name="Marino S.M."/>
            <person name="Sun X."/>
            <person name="Turanov A.A."/>
            <person name="Yang P."/>
            <person name="Yim S.H."/>
            <person name="Zhao X."/>
            <person name="Kasaikina M.V."/>
            <person name="Stoletzki N."/>
            <person name="Peng C."/>
            <person name="Polak P."/>
            <person name="Xiong Z."/>
            <person name="Kiezun A."/>
            <person name="Zhu Y."/>
            <person name="Chen Y."/>
            <person name="Kryukov G.V."/>
            <person name="Zhang Q."/>
            <person name="Peshkin L."/>
            <person name="Yang L."/>
            <person name="Bronson R.T."/>
            <person name="Buffenstein R."/>
            <person name="Wang B."/>
            <person name="Han C."/>
            <person name="Li Q."/>
            <person name="Chen L."/>
            <person name="Zhao W."/>
            <person name="Sunyaev S.R."/>
            <person name="Park T.J."/>
            <person name="Zhang G."/>
            <person name="Wang J."/>
            <person name="Gladyshev V.N."/>
        </authorList>
    </citation>
    <scope>NUCLEOTIDE SEQUENCE [LARGE SCALE GENOMIC DNA]</scope>
</reference>
<feature type="domain" description="PRELI/MSF1" evidence="2">
    <location>
        <begin position="2"/>
        <end position="174"/>
    </location>
</feature>
<gene>
    <name evidence="3" type="ORF">GW7_12058</name>
</gene>
<sequence>MAKDVAGRDSTCSHPWDTVIKAAMRKYPNPMNPSVVGVDVLERAVDGRGRLHSLRLLSTEWGLPGLVTAILGTSRTLTYIKEHSVVDPAEKKMELFSTNVTLRNLVSVNERLVYAPHPEHPGKTVLTQEAVISVEGTGLGRYLESLMASTISSNARKLCPRPSSGFAGRKEHEADSGEETGVEPRSPGCPYSSFTGVRRPWCLPVSPALVQCRRCCVPGFAGRKEHEADSGEETGVEPRSPGCPYSSFTGVRRPWCLPVSPALVQCRRCCVPGEDGSVAAAGSSPGRDLRPWSVSPLLCTWVGQPSSGSSSTRRVPRARVAPVPVVTVVPDSVRLARAVAKLSPCRPQSVRLQAQEPGLERPASSCDAAAAKTTQSGVWVTLPTAPHTSDPLATRSLSLVWLPFGEDGLAVGKMSEWPRVLARLELPSSFRVSQGHTCVLSSAALALGLEEALGLWRVSGARGAISLLSLLLQGCSLCRVVGCGELRVHLLGSGQHTASVPRTPLWAVTSRWSSLPEEPMLSLGPWMLCLSRGTGPRRDGN</sequence>
<dbReference type="Pfam" id="PF04707">
    <property type="entry name" value="PRELI"/>
    <property type="match status" value="1"/>
</dbReference>
<name>G5C078_HETGA</name>
<evidence type="ECO:0000313" key="3">
    <source>
        <dbReference type="EMBL" id="EHB14939.1"/>
    </source>
</evidence>
<protein>
    <submittedName>
        <fullName evidence="3">Slowmo-like protein 1</fullName>
    </submittedName>
</protein>
<evidence type="ECO:0000259" key="2">
    <source>
        <dbReference type="PROSITE" id="PS50904"/>
    </source>
</evidence>
<dbReference type="InterPro" id="IPR037365">
    <property type="entry name" value="Slowmo/Ups"/>
</dbReference>
<dbReference type="AlphaFoldDB" id="G5C078"/>
<dbReference type="STRING" id="10181.G5C078"/>
<feature type="region of interest" description="Disordered" evidence="1">
    <location>
        <begin position="162"/>
        <end position="186"/>
    </location>
</feature>
<dbReference type="PROSITE" id="PS50904">
    <property type="entry name" value="PRELI_MSF1"/>
    <property type="match status" value="1"/>
</dbReference>